<evidence type="ECO:0000313" key="1">
    <source>
        <dbReference type="EMBL" id="KKS24952.1"/>
    </source>
</evidence>
<dbReference type="EMBL" id="LCCF01000011">
    <property type="protein sequence ID" value="KKS24952.1"/>
    <property type="molecule type" value="Genomic_DNA"/>
</dbReference>
<feature type="non-terminal residue" evidence="1">
    <location>
        <position position="296"/>
    </location>
</feature>
<dbReference type="Proteomes" id="UP000034256">
    <property type="component" value="Unassembled WGS sequence"/>
</dbReference>
<sequence length="296" mass="34057">MEAHQYKIAIINPFRPDGLARTIFDGLLALNQAGSTIDFKLSSQFDYDLPLAEYCLVRDQFVNFAKSADLIFLIWGKDGTDLALAELINCWDKTIYLDGSEVGKNLRYDFKIQRDILAGTYQQAGCINQELLAKCAGYFRREKPYWSGIEALPFGIETRYLSFKPTDLVKDIDFFCIFGQDEYPLMRRYAREFVKKYCAENGFTCATAPTNNQTEFYQLLARSKVGVSIGGGGYDSFRFWEILGNNSLLLTEKIDIFEPDSQKLVYRRIYQFSNLFDFQTQLEKIGAFLRTDYLGL</sequence>
<proteinExistence type="predicted"/>
<gene>
    <name evidence="1" type="ORF">UU85_C0011G0007</name>
</gene>
<protein>
    <submittedName>
        <fullName evidence="1">Uncharacterized protein</fullName>
    </submittedName>
</protein>
<comment type="caution">
    <text evidence="1">The sequence shown here is derived from an EMBL/GenBank/DDBJ whole genome shotgun (WGS) entry which is preliminary data.</text>
</comment>
<evidence type="ECO:0000313" key="2">
    <source>
        <dbReference type="Proteomes" id="UP000034256"/>
    </source>
</evidence>
<dbReference type="AlphaFoldDB" id="A0A0G0XKJ1"/>
<organism evidence="1 2">
    <name type="scientific">Candidatus Wolfebacteria bacterium GW2011_GWA2_42_10</name>
    <dbReference type="NCBI Taxonomy" id="1619004"/>
    <lineage>
        <taxon>Bacteria</taxon>
        <taxon>Candidatus Wolfeibacteriota</taxon>
    </lineage>
</organism>
<reference evidence="1 2" key="1">
    <citation type="journal article" date="2015" name="Nature">
        <title>rRNA introns, odd ribosomes, and small enigmatic genomes across a large radiation of phyla.</title>
        <authorList>
            <person name="Brown C.T."/>
            <person name="Hug L.A."/>
            <person name="Thomas B.C."/>
            <person name="Sharon I."/>
            <person name="Castelle C.J."/>
            <person name="Singh A."/>
            <person name="Wilkins M.J."/>
            <person name="Williams K.H."/>
            <person name="Banfield J.F."/>
        </authorList>
    </citation>
    <scope>NUCLEOTIDE SEQUENCE [LARGE SCALE GENOMIC DNA]</scope>
</reference>
<name>A0A0G0XKJ1_9BACT</name>
<accession>A0A0G0XKJ1</accession>